<dbReference type="InterPro" id="IPR020584">
    <property type="entry name" value="DNA_recomb/repair_RecA_CS"/>
</dbReference>
<evidence type="ECO:0000256" key="9">
    <source>
        <dbReference type="ARBA" id="ARBA00023236"/>
    </source>
</evidence>
<dbReference type="InterPro" id="IPR027417">
    <property type="entry name" value="P-loop_NTPase"/>
</dbReference>
<dbReference type="PROSITE" id="PS50162">
    <property type="entry name" value="RECA_2"/>
    <property type="match status" value="1"/>
</dbReference>
<organism evidence="15 16">
    <name type="scientific">Paraferrimonas sedimenticola</name>
    <dbReference type="NCBI Taxonomy" id="375674"/>
    <lineage>
        <taxon>Bacteria</taxon>
        <taxon>Pseudomonadati</taxon>
        <taxon>Pseudomonadota</taxon>
        <taxon>Gammaproteobacteria</taxon>
        <taxon>Alteromonadales</taxon>
        <taxon>Ferrimonadaceae</taxon>
        <taxon>Paraferrimonas</taxon>
    </lineage>
</organism>
<feature type="domain" description="RecA family profile 2" evidence="14">
    <location>
        <begin position="199"/>
        <end position="272"/>
    </location>
</feature>
<dbReference type="Proteomes" id="UP001161422">
    <property type="component" value="Unassembled WGS sequence"/>
</dbReference>
<keyword evidence="6 10" id="KW-0238">DNA-binding</keyword>
<dbReference type="GO" id="GO:0140664">
    <property type="term" value="F:ATP-dependent DNA damage sensor activity"/>
    <property type="evidence" value="ECO:0007669"/>
    <property type="project" value="InterPro"/>
</dbReference>
<keyword evidence="10" id="KW-0963">Cytoplasm</keyword>
<evidence type="ECO:0000256" key="11">
    <source>
        <dbReference type="RuleBase" id="RU000526"/>
    </source>
</evidence>
<dbReference type="InterPro" id="IPR020587">
    <property type="entry name" value="RecA_monomer-monomer_interface"/>
</dbReference>
<reference evidence="15" key="2">
    <citation type="submission" date="2023-01" db="EMBL/GenBank/DDBJ databases">
        <title>Draft genome sequence of Paraferrimonas sedimenticola strain NBRC 101628.</title>
        <authorList>
            <person name="Sun Q."/>
            <person name="Mori K."/>
        </authorList>
    </citation>
    <scope>NUCLEOTIDE SEQUENCE</scope>
    <source>
        <strain evidence="15">NBRC 101628</strain>
    </source>
</reference>
<dbReference type="PANTHER" id="PTHR45900:SF1">
    <property type="entry name" value="MITOCHONDRIAL DNA REPAIR PROTEIN RECA HOMOLOG-RELATED"/>
    <property type="match status" value="1"/>
</dbReference>
<comment type="subcellular location">
    <subcellularLocation>
        <location evidence="10">Cytoplasm</location>
    </subcellularLocation>
</comment>
<sequence length="344" mass="36825">MNDNKQRALSAALGQIEKQFGKGSIMKLGDATALDIESVSTGSLSLDIALGIGGLPMGRIVEIYGPESSGKTTMTLQVIAEAQKAGKTCAFVDAEHALDPVYAEALGVNINELLVSQPDTGEQALEICDMLVRSGAVDVVIVDSVAALTPKAEIEGEMGDSHVGLQARLMSQALRKLTANIKKSNTLCIFINQIRMKIGVMFGSPETTTGGNALKFYSSVRLDIRRIGAIKDGDEVVGNETRVKVVKNKVAPPFRQAEFQIYYGEGTSKEGELIDLGVKEKLIDKAGAWYAYKGDKIGQGKANVIRFLKENPAIAEEIEGLIRSRLLLQAKAAEEESAEGEPAL</sequence>
<dbReference type="CDD" id="cd00983">
    <property type="entry name" value="RecA"/>
    <property type="match status" value="1"/>
</dbReference>
<dbReference type="SUPFAM" id="SSF54752">
    <property type="entry name" value="RecA protein, C-terminal domain"/>
    <property type="match status" value="1"/>
</dbReference>
<dbReference type="GO" id="GO:0006281">
    <property type="term" value="P:DNA repair"/>
    <property type="evidence" value="ECO:0007669"/>
    <property type="project" value="UniProtKB-UniRule"/>
</dbReference>
<evidence type="ECO:0000256" key="1">
    <source>
        <dbReference type="ARBA" id="ARBA00009391"/>
    </source>
</evidence>
<dbReference type="InterPro" id="IPR020588">
    <property type="entry name" value="RecA_ATP-bd"/>
</dbReference>
<keyword evidence="16" id="KW-1185">Reference proteome</keyword>
<reference evidence="15" key="1">
    <citation type="journal article" date="2014" name="Int. J. Syst. Evol. Microbiol.">
        <title>Complete genome sequence of Corynebacterium casei LMG S-19264T (=DSM 44701T), isolated from a smear-ripened cheese.</title>
        <authorList>
            <consortium name="US DOE Joint Genome Institute (JGI-PGF)"/>
            <person name="Walter F."/>
            <person name="Albersmeier A."/>
            <person name="Kalinowski J."/>
            <person name="Ruckert C."/>
        </authorList>
    </citation>
    <scope>NUCLEOTIDE SEQUENCE</scope>
    <source>
        <strain evidence="15">NBRC 101628</strain>
    </source>
</reference>
<accession>A0AA37RWX9</accession>
<dbReference type="GO" id="GO:0005524">
    <property type="term" value="F:ATP binding"/>
    <property type="evidence" value="ECO:0007669"/>
    <property type="project" value="UniProtKB-UniRule"/>
</dbReference>
<evidence type="ECO:0000313" key="15">
    <source>
        <dbReference type="EMBL" id="GLP96829.1"/>
    </source>
</evidence>
<dbReference type="InterPro" id="IPR013765">
    <property type="entry name" value="DNA_recomb/repair_RecA"/>
</dbReference>
<comment type="caution">
    <text evidence="15">The sequence shown here is derived from an EMBL/GenBank/DDBJ whole genome shotgun (WGS) entry which is preliminary data.</text>
</comment>
<dbReference type="PROSITE" id="PS50163">
    <property type="entry name" value="RECA_3"/>
    <property type="match status" value="1"/>
</dbReference>
<evidence type="ECO:0000256" key="4">
    <source>
        <dbReference type="ARBA" id="ARBA00022763"/>
    </source>
</evidence>
<protein>
    <recommendedName>
        <fullName evidence="2 10">Protein RecA</fullName>
    </recommendedName>
    <alternativeName>
        <fullName evidence="10 11">Recombinase A</fullName>
    </alternativeName>
</protein>
<feature type="domain" description="RecA family profile 1" evidence="13">
    <location>
        <begin position="35"/>
        <end position="194"/>
    </location>
</feature>
<dbReference type="SUPFAM" id="SSF52540">
    <property type="entry name" value="P-loop containing nucleoside triphosphate hydrolases"/>
    <property type="match status" value="1"/>
</dbReference>
<dbReference type="Pfam" id="PF00154">
    <property type="entry name" value="RecA_N"/>
    <property type="match status" value="1"/>
</dbReference>
<keyword evidence="4 10" id="KW-0227">DNA damage</keyword>
<keyword evidence="3 10" id="KW-0547">Nucleotide-binding</keyword>
<name>A0AA37RWX9_9GAMM</name>
<evidence type="ECO:0000256" key="3">
    <source>
        <dbReference type="ARBA" id="ARBA00022741"/>
    </source>
</evidence>
<evidence type="ECO:0000256" key="7">
    <source>
        <dbReference type="ARBA" id="ARBA00023172"/>
    </source>
</evidence>
<dbReference type="PRINTS" id="PR00142">
    <property type="entry name" value="RECA"/>
</dbReference>
<dbReference type="RefSeq" id="WP_095504142.1">
    <property type="nucleotide sequence ID" value="NZ_BSNC01000005.1"/>
</dbReference>
<evidence type="ECO:0000259" key="14">
    <source>
        <dbReference type="PROSITE" id="PS50163"/>
    </source>
</evidence>
<dbReference type="PANTHER" id="PTHR45900">
    <property type="entry name" value="RECA"/>
    <property type="match status" value="1"/>
</dbReference>
<dbReference type="GO" id="GO:0003697">
    <property type="term" value="F:single-stranded DNA binding"/>
    <property type="evidence" value="ECO:0007669"/>
    <property type="project" value="UniProtKB-UniRule"/>
</dbReference>
<dbReference type="FunFam" id="3.40.50.300:FF:000087">
    <property type="entry name" value="Recombinase RecA"/>
    <property type="match status" value="1"/>
</dbReference>
<dbReference type="SMART" id="SM00382">
    <property type="entry name" value="AAA"/>
    <property type="match status" value="1"/>
</dbReference>
<dbReference type="InterPro" id="IPR023400">
    <property type="entry name" value="RecA_C_sf"/>
</dbReference>
<dbReference type="PROSITE" id="PS00321">
    <property type="entry name" value="RECA_1"/>
    <property type="match status" value="1"/>
</dbReference>
<dbReference type="InterPro" id="IPR049428">
    <property type="entry name" value="RecA-like_N"/>
</dbReference>
<proteinExistence type="inferred from homology"/>
<evidence type="ECO:0000256" key="6">
    <source>
        <dbReference type="ARBA" id="ARBA00023125"/>
    </source>
</evidence>
<gene>
    <name evidence="10 15" type="primary">recA</name>
    <name evidence="15" type="ORF">GCM10007895_21350</name>
</gene>
<comment type="function">
    <text evidence="10">Can catalyze the hydrolysis of ATP in the presence of single-stranded DNA, the ATP-dependent uptake of single-stranded DNA by duplex DNA, and the ATP-dependent hybridization of homologous single-stranded DNAs. It interacts with LexA causing its activation and leading to its autocatalytic cleavage.</text>
</comment>
<evidence type="ECO:0000313" key="16">
    <source>
        <dbReference type="Proteomes" id="UP001161422"/>
    </source>
</evidence>
<feature type="binding site" evidence="10">
    <location>
        <begin position="65"/>
        <end position="72"/>
    </location>
    <ligand>
        <name>ATP</name>
        <dbReference type="ChEBI" id="CHEBI:30616"/>
    </ligand>
</feature>
<evidence type="ECO:0000259" key="13">
    <source>
        <dbReference type="PROSITE" id="PS50162"/>
    </source>
</evidence>
<keyword evidence="5 10" id="KW-0067">ATP-binding</keyword>
<dbReference type="NCBIfam" id="TIGR02012">
    <property type="entry name" value="tigrfam_recA"/>
    <property type="match status" value="1"/>
</dbReference>
<evidence type="ECO:0000256" key="8">
    <source>
        <dbReference type="ARBA" id="ARBA00023204"/>
    </source>
</evidence>
<dbReference type="GO" id="GO:0005829">
    <property type="term" value="C:cytosol"/>
    <property type="evidence" value="ECO:0007669"/>
    <property type="project" value="TreeGrafter"/>
</dbReference>
<dbReference type="GO" id="GO:0006310">
    <property type="term" value="P:DNA recombination"/>
    <property type="evidence" value="ECO:0007669"/>
    <property type="project" value="UniProtKB-UniRule"/>
</dbReference>
<dbReference type="Gene3D" id="3.40.50.300">
    <property type="entry name" value="P-loop containing nucleotide triphosphate hydrolases"/>
    <property type="match status" value="1"/>
</dbReference>
<evidence type="ECO:0000256" key="10">
    <source>
        <dbReference type="HAMAP-Rule" id="MF_00268"/>
    </source>
</evidence>
<dbReference type="EMBL" id="BSNC01000005">
    <property type="protein sequence ID" value="GLP96829.1"/>
    <property type="molecule type" value="Genomic_DNA"/>
</dbReference>
<dbReference type="InterPro" id="IPR003593">
    <property type="entry name" value="AAA+_ATPase"/>
</dbReference>
<evidence type="ECO:0000256" key="2">
    <source>
        <dbReference type="ARBA" id="ARBA00015553"/>
    </source>
</evidence>
<comment type="similarity">
    <text evidence="1 10 12">Belongs to the RecA family.</text>
</comment>
<dbReference type="AlphaFoldDB" id="A0AA37RWX9"/>
<dbReference type="GO" id="GO:0003684">
    <property type="term" value="F:damaged DNA binding"/>
    <property type="evidence" value="ECO:0007669"/>
    <property type="project" value="UniProtKB-UniRule"/>
</dbReference>
<dbReference type="HAMAP" id="MF_00268">
    <property type="entry name" value="RecA"/>
    <property type="match status" value="1"/>
</dbReference>
<keyword evidence="8 10" id="KW-0234">DNA repair</keyword>
<keyword evidence="7 10" id="KW-0233">DNA recombination</keyword>
<dbReference type="GO" id="GO:0009432">
    <property type="term" value="P:SOS response"/>
    <property type="evidence" value="ECO:0007669"/>
    <property type="project" value="UniProtKB-UniRule"/>
</dbReference>
<evidence type="ECO:0000256" key="5">
    <source>
        <dbReference type="ARBA" id="ARBA00022840"/>
    </source>
</evidence>
<dbReference type="Pfam" id="PF21096">
    <property type="entry name" value="RecA_C"/>
    <property type="match status" value="1"/>
</dbReference>
<dbReference type="InterPro" id="IPR049261">
    <property type="entry name" value="RecA-like_C"/>
</dbReference>
<evidence type="ECO:0000256" key="12">
    <source>
        <dbReference type="RuleBase" id="RU004527"/>
    </source>
</evidence>
<keyword evidence="9 10" id="KW-0742">SOS response</keyword>